<keyword evidence="8" id="KW-0472">Membrane</keyword>
<dbReference type="SUPFAM" id="SSF54523">
    <property type="entry name" value="Pili subunits"/>
    <property type="match status" value="1"/>
</dbReference>
<accession>A0ABS7TBY1</accession>
<evidence type="ECO:0000256" key="2">
    <source>
        <dbReference type="ARBA" id="ARBA00021549"/>
    </source>
</evidence>
<dbReference type="EMBL" id="JAIQDJ010000001">
    <property type="protein sequence ID" value="MBZ4185362.1"/>
    <property type="molecule type" value="Genomic_DNA"/>
</dbReference>
<name>A0ABS7TBY1_9GAMM</name>
<keyword evidence="7" id="KW-1133">Transmembrane helix</keyword>
<evidence type="ECO:0000256" key="9">
    <source>
        <dbReference type="ARBA" id="ARBA00025772"/>
    </source>
</evidence>
<dbReference type="RefSeq" id="WP_223626755.1">
    <property type="nucleotide sequence ID" value="NZ_JAIQDJ010000001.1"/>
</dbReference>
<proteinExistence type="inferred from homology"/>
<keyword evidence="3" id="KW-1003">Cell membrane</keyword>
<dbReference type="NCBIfam" id="TIGR02532">
    <property type="entry name" value="IV_pilin_GFxxxE"/>
    <property type="match status" value="1"/>
</dbReference>
<feature type="domain" description="General secretion pathway GspH" evidence="11">
    <location>
        <begin position="43"/>
        <end position="161"/>
    </location>
</feature>
<keyword evidence="6" id="KW-0812">Transmembrane</keyword>
<evidence type="ECO:0000259" key="11">
    <source>
        <dbReference type="Pfam" id="PF12019"/>
    </source>
</evidence>
<dbReference type="Proteomes" id="UP001430290">
    <property type="component" value="Unassembled WGS sequence"/>
</dbReference>
<sequence>MRRQHFGFTLIELTITLAIIAILAGVAGPAMASFIEHQRATAAAASLTTHMQLARMAAVSRNRRAVLCPSSDGTSCAAGIDWSTGWMLFVDDDGNRRPDHNDDILRVDLQPTSTHLRVVSTTGRQQLRYLPDGSSAGSNLTISICNHAGELLGQVIVNNMGRPRSEHPKATTPCPA</sequence>
<evidence type="ECO:0000256" key="4">
    <source>
        <dbReference type="ARBA" id="ARBA00022481"/>
    </source>
</evidence>
<evidence type="ECO:0000313" key="13">
    <source>
        <dbReference type="Proteomes" id="UP001430290"/>
    </source>
</evidence>
<dbReference type="Gene3D" id="3.55.40.10">
    <property type="entry name" value="minor pseudopilin epsh domain"/>
    <property type="match status" value="1"/>
</dbReference>
<evidence type="ECO:0000256" key="5">
    <source>
        <dbReference type="ARBA" id="ARBA00022519"/>
    </source>
</evidence>
<comment type="similarity">
    <text evidence="9">Belongs to the GSP H family.</text>
</comment>
<organism evidence="12 13">
    <name type="scientific">Thermomonas beijingensis</name>
    <dbReference type="NCBI Taxonomy" id="2872701"/>
    <lineage>
        <taxon>Bacteria</taxon>
        <taxon>Pseudomonadati</taxon>
        <taxon>Pseudomonadota</taxon>
        <taxon>Gammaproteobacteria</taxon>
        <taxon>Lysobacterales</taxon>
        <taxon>Lysobacteraceae</taxon>
        <taxon>Thermomonas</taxon>
    </lineage>
</organism>
<gene>
    <name evidence="12" type="ORF">K7B09_03355</name>
</gene>
<evidence type="ECO:0000256" key="6">
    <source>
        <dbReference type="ARBA" id="ARBA00022692"/>
    </source>
</evidence>
<comment type="caution">
    <text evidence="12">The sequence shown here is derived from an EMBL/GenBank/DDBJ whole genome shotgun (WGS) entry which is preliminary data.</text>
</comment>
<comment type="subcellular location">
    <subcellularLocation>
        <location evidence="1">Cell inner membrane</location>
        <topology evidence="1">Single-pass membrane protein</topology>
    </subcellularLocation>
</comment>
<dbReference type="InterPro" id="IPR045584">
    <property type="entry name" value="Pilin-like"/>
</dbReference>
<evidence type="ECO:0000256" key="7">
    <source>
        <dbReference type="ARBA" id="ARBA00022989"/>
    </source>
</evidence>
<keyword evidence="4" id="KW-0488">Methylation</keyword>
<dbReference type="InterPro" id="IPR012902">
    <property type="entry name" value="N_methyl_site"/>
</dbReference>
<dbReference type="Pfam" id="PF12019">
    <property type="entry name" value="GspH"/>
    <property type="match status" value="1"/>
</dbReference>
<evidence type="ECO:0000256" key="8">
    <source>
        <dbReference type="ARBA" id="ARBA00023136"/>
    </source>
</evidence>
<evidence type="ECO:0000256" key="10">
    <source>
        <dbReference type="ARBA" id="ARBA00030775"/>
    </source>
</evidence>
<evidence type="ECO:0000313" key="12">
    <source>
        <dbReference type="EMBL" id="MBZ4185362.1"/>
    </source>
</evidence>
<dbReference type="Pfam" id="PF07963">
    <property type="entry name" value="N_methyl"/>
    <property type="match status" value="1"/>
</dbReference>
<evidence type="ECO:0000256" key="3">
    <source>
        <dbReference type="ARBA" id="ARBA00022475"/>
    </source>
</evidence>
<reference evidence="12" key="1">
    <citation type="submission" date="2021-09" db="EMBL/GenBank/DDBJ databases">
        <authorList>
            <person name="Wu T."/>
            <person name="Guo S.Z."/>
        </authorList>
    </citation>
    <scope>NUCLEOTIDE SEQUENCE</scope>
    <source>
        <strain evidence="12">RSS-23</strain>
    </source>
</reference>
<evidence type="ECO:0000256" key="1">
    <source>
        <dbReference type="ARBA" id="ARBA00004377"/>
    </source>
</evidence>
<keyword evidence="13" id="KW-1185">Reference proteome</keyword>
<protein>
    <recommendedName>
        <fullName evidence="2">Type II secretion system protein H</fullName>
    </recommendedName>
    <alternativeName>
        <fullName evidence="10">General secretion pathway protein H</fullName>
    </alternativeName>
</protein>
<dbReference type="InterPro" id="IPR022346">
    <property type="entry name" value="T2SS_GspH"/>
</dbReference>
<keyword evidence="5" id="KW-0997">Cell inner membrane</keyword>